<dbReference type="InterPro" id="IPR014745">
    <property type="entry name" value="MHC_II_a/b_N"/>
</dbReference>
<evidence type="ECO:0000256" key="10">
    <source>
        <dbReference type="SAM" id="Phobius"/>
    </source>
</evidence>
<evidence type="ECO:0000256" key="6">
    <source>
        <dbReference type="ARBA" id="ARBA00023136"/>
    </source>
</evidence>
<keyword evidence="9" id="KW-0491">MHC II</keyword>
<feature type="domain" description="MHC class II beta chain N-terminal" evidence="11">
    <location>
        <begin position="42"/>
        <end position="116"/>
    </location>
</feature>
<keyword evidence="5" id="KW-1064">Adaptive immunity</keyword>
<dbReference type="InterPro" id="IPR000353">
    <property type="entry name" value="MHC_II_b_N"/>
</dbReference>
<evidence type="ECO:0000256" key="7">
    <source>
        <dbReference type="ARBA" id="ARBA00023157"/>
    </source>
</evidence>
<dbReference type="InterPro" id="IPR050160">
    <property type="entry name" value="MHC/Immunoglobulin"/>
</dbReference>
<evidence type="ECO:0000313" key="12">
    <source>
        <dbReference type="Ensembl" id="ENSPTXP00000024763.1"/>
    </source>
</evidence>
<evidence type="ECO:0000313" key="13">
    <source>
        <dbReference type="Proteomes" id="UP000472273"/>
    </source>
</evidence>
<dbReference type="PANTHER" id="PTHR19944">
    <property type="entry name" value="MHC CLASS II-RELATED"/>
    <property type="match status" value="1"/>
</dbReference>
<keyword evidence="2 10" id="KW-0812">Transmembrane</keyword>
<evidence type="ECO:0000256" key="4">
    <source>
        <dbReference type="ARBA" id="ARBA00022989"/>
    </source>
</evidence>
<reference evidence="12" key="2">
    <citation type="submission" date="2025-09" db="UniProtKB">
        <authorList>
            <consortium name="Ensembl"/>
        </authorList>
    </citation>
    <scope>IDENTIFICATION</scope>
</reference>
<dbReference type="PANTHER" id="PTHR19944:SF99">
    <property type="entry name" value="HLA CLASS II HISTOCOMPATIBILITY ANTIGEN, DRB1 BETA CHAIN"/>
    <property type="match status" value="1"/>
</dbReference>
<evidence type="ECO:0000256" key="5">
    <source>
        <dbReference type="ARBA" id="ARBA00023130"/>
    </source>
</evidence>
<evidence type="ECO:0000256" key="8">
    <source>
        <dbReference type="ARBA" id="ARBA00023180"/>
    </source>
</evidence>
<reference evidence="12" key="1">
    <citation type="submission" date="2025-08" db="UniProtKB">
        <authorList>
            <consortium name="Ensembl"/>
        </authorList>
    </citation>
    <scope>IDENTIFICATION</scope>
</reference>
<evidence type="ECO:0000256" key="1">
    <source>
        <dbReference type="ARBA" id="ARBA00004479"/>
    </source>
</evidence>
<accession>A0A670ZPJ4</accession>
<keyword evidence="4 10" id="KW-1133">Transmembrane helix</keyword>
<dbReference type="Gene3D" id="3.10.320.10">
    <property type="entry name" value="Class II Histocompatibility Antigen, M Beta Chain, Chain B, domain 1"/>
    <property type="match status" value="1"/>
</dbReference>
<dbReference type="Ensembl" id="ENSPTXT00000025529.1">
    <property type="protein sequence ID" value="ENSPTXP00000024763.1"/>
    <property type="gene ID" value="ENSPTXG00000017264.1"/>
</dbReference>
<dbReference type="GO" id="GO:0002504">
    <property type="term" value="P:antigen processing and presentation of peptide or polysaccharide antigen via MHC class II"/>
    <property type="evidence" value="ECO:0007669"/>
    <property type="project" value="UniProtKB-KW"/>
</dbReference>
<keyword evidence="13" id="KW-1185">Reference proteome</keyword>
<dbReference type="GO" id="GO:0002250">
    <property type="term" value="P:adaptive immune response"/>
    <property type="evidence" value="ECO:0007669"/>
    <property type="project" value="UniProtKB-KW"/>
</dbReference>
<evidence type="ECO:0000256" key="9">
    <source>
        <dbReference type="ARBA" id="ARBA00023182"/>
    </source>
</evidence>
<dbReference type="GO" id="GO:0042613">
    <property type="term" value="C:MHC class II protein complex"/>
    <property type="evidence" value="ECO:0007669"/>
    <property type="project" value="UniProtKB-KW"/>
</dbReference>
<evidence type="ECO:0000259" key="11">
    <source>
        <dbReference type="SMART" id="SM00921"/>
    </source>
</evidence>
<evidence type="ECO:0000256" key="2">
    <source>
        <dbReference type="ARBA" id="ARBA00022692"/>
    </source>
</evidence>
<proteinExistence type="predicted"/>
<feature type="transmembrane region" description="Helical" evidence="10">
    <location>
        <begin position="20"/>
        <end position="37"/>
    </location>
</feature>
<dbReference type="FunFam" id="3.10.320.10:FF:000001">
    <property type="entry name" value="HLA class II histocompatibility antigen, DRB1-1 beta chain"/>
    <property type="match status" value="1"/>
</dbReference>
<dbReference type="AlphaFoldDB" id="A0A670ZPJ4"/>
<dbReference type="SUPFAM" id="SSF54452">
    <property type="entry name" value="MHC antigen-recognition domain"/>
    <property type="match status" value="1"/>
</dbReference>
<sequence>GIQGRESEGLGEFRSGSLDSLLMAFLLLLLLLAAHFLHQHKVECLFLNGTQRVRYLNRYFYDGQEFAQFDSDLGGYVAITAFGKVDVDYWNSDEQRLQYQKARVDSLCRYNYKIGSYKAAKREEQVFGRRGESWGGRVSSSLGAGGWDSFPFLASPGDSPPW</sequence>
<keyword evidence="8" id="KW-0325">Glycoprotein</keyword>
<keyword evidence="6 10" id="KW-0472">Membrane</keyword>
<dbReference type="Pfam" id="PF00969">
    <property type="entry name" value="MHC_II_beta"/>
    <property type="match status" value="1"/>
</dbReference>
<dbReference type="Proteomes" id="UP000472273">
    <property type="component" value="Unplaced"/>
</dbReference>
<keyword evidence="7" id="KW-1015">Disulfide bond</keyword>
<name>A0A670ZPJ4_PSETE</name>
<protein>
    <recommendedName>
        <fullName evidence="11">MHC class II beta chain N-terminal domain-containing protein</fullName>
    </recommendedName>
</protein>
<evidence type="ECO:0000256" key="3">
    <source>
        <dbReference type="ARBA" id="ARBA00022859"/>
    </source>
</evidence>
<dbReference type="InterPro" id="IPR011162">
    <property type="entry name" value="MHC_I/II-like_Ag-recog"/>
</dbReference>
<dbReference type="GeneTree" id="ENSGT00940000154993"/>
<dbReference type="SMART" id="SM00921">
    <property type="entry name" value="MHC_II_beta"/>
    <property type="match status" value="1"/>
</dbReference>
<comment type="subcellular location">
    <subcellularLocation>
        <location evidence="1">Membrane</location>
        <topology evidence="1">Single-pass type I membrane protein</topology>
    </subcellularLocation>
</comment>
<keyword evidence="3" id="KW-0391">Immunity</keyword>
<organism evidence="12 13">
    <name type="scientific">Pseudonaja textilis</name>
    <name type="common">Eastern brown snake</name>
    <dbReference type="NCBI Taxonomy" id="8673"/>
    <lineage>
        <taxon>Eukaryota</taxon>
        <taxon>Metazoa</taxon>
        <taxon>Chordata</taxon>
        <taxon>Craniata</taxon>
        <taxon>Vertebrata</taxon>
        <taxon>Euteleostomi</taxon>
        <taxon>Lepidosauria</taxon>
        <taxon>Squamata</taxon>
        <taxon>Bifurcata</taxon>
        <taxon>Unidentata</taxon>
        <taxon>Episquamata</taxon>
        <taxon>Toxicofera</taxon>
        <taxon>Serpentes</taxon>
        <taxon>Colubroidea</taxon>
        <taxon>Elapidae</taxon>
        <taxon>Hydrophiinae</taxon>
        <taxon>Pseudonaja</taxon>
    </lineage>
</organism>